<dbReference type="EMBL" id="VUJU01004454">
    <property type="protein sequence ID" value="KAF0754301.1"/>
    <property type="molecule type" value="Genomic_DNA"/>
</dbReference>
<accession>A0A6G0YE80</accession>
<protein>
    <submittedName>
        <fullName evidence="2">Uncharacterized protein</fullName>
    </submittedName>
</protein>
<proteinExistence type="predicted"/>
<dbReference type="AlphaFoldDB" id="A0A6G0YE80"/>
<dbReference type="Proteomes" id="UP000478052">
    <property type="component" value="Unassembled WGS sequence"/>
</dbReference>
<comment type="caution">
    <text evidence="2">The sequence shown here is derived from an EMBL/GenBank/DDBJ whole genome shotgun (WGS) entry which is preliminary data.</text>
</comment>
<name>A0A6G0YE80_APHCR</name>
<evidence type="ECO:0000313" key="2">
    <source>
        <dbReference type="EMBL" id="KAF0754301.1"/>
    </source>
</evidence>
<reference evidence="2 3" key="1">
    <citation type="submission" date="2019-08" db="EMBL/GenBank/DDBJ databases">
        <title>Whole genome of Aphis craccivora.</title>
        <authorList>
            <person name="Voronova N.V."/>
            <person name="Shulinski R.S."/>
            <person name="Bandarenka Y.V."/>
            <person name="Zhorov D.G."/>
            <person name="Warner D."/>
        </authorList>
    </citation>
    <scope>NUCLEOTIDE SEQUENCE [LARGE SCALE GENOMIC DNA]</scope>
    <source>
        <strain evidence="2">180601</strain>
        <tissue evidence="2">Whole Body</tissue>
    </source>
</reference>
<keyword evidence="3" id="KW-1185">Reference proteome</keyword>
<gene>
    <name evidence="2" type="ORF">FWK35_00034187</name>
</gene>
<organism evidence="2 3">
    <name type="scientific">Aphis craccivora</name>
    <name type="common">Cowpea aphid</name>
    <dbReference type="NCBI Taxonomy" id="307492"/>
    <lineage>
        <taxon>Eukaryota</taxon>
        <taxon>Metazoa</taxon>
        <taxon>Ecdysozoa</taxon>
        <taxon>Arthropoda</taxon>
        <taxon>Hexapoda</taxon>
        <taxon>Insecta</taxon>
        <taxon>Pterygota</taxon>
        <taxon>Neoptera</taxon>
        <taxon>Paraneoptera</taxon>
        <taxon>Hemiptera</taxon>
        <taxon>Sternorrhyncha</taxon>
        <taxon>Aphidomorpha</taxon>
        <taxon>Aphidoidea</taxon>
        <taxon>Aphididae</taxon>
        <taxon>Aphidini</taxon>
        <taxon>Aphis</taxon>
        <taxon>Aphis</taxon>
    </lineage>
</organism>
<evidence type="ECO:0000256" key="1">
    <source>
        <dbReference type="SAM" id="MobiDB-lite"/>
    </source>
</evidence>
<feature type="compositionally biased region" description="Basic and acidic residues" evidence="1">
    <location>
        <begin position="62"/>
        <end position="72"/>
    </location>
</feature>
<evidence type="ECO:0000313" key="3">
    <source>
        <dbReference type="Proteomes" id="UP000478052"/>
    </source>
</evidence>
<feature type="region of interest" description="Disordered" evidence="1">
    <location>
        <begin position="55"/>
        <end position="79"/>
    </location>
</feature>
<sequence>MLIDVTVHSVQYALVRSVPFSSDCEIEELIRELLKEIIGNAVTSAAVVGDIQGTGDDNSAEINKEDPQDTRQLKKPRRGQLALNASPHSDIYPRLRETTQTYRLYIYVQRRVVAGSWRRVWPIWRGTLRPRTLASFAKSQVFVPTEMPLVTRKSVFPYEYTDSYSKLRETELSARREFYSALTETHVSYVDYEHSTRVWNRFECQTLGDYSDLYLKIDVLLSADVFENFLDI</sequence>
<dbReference type="OrthoDB" id="414982at2759"/>